<evidence type="ECO:0000313" key="2">
    <source>
        <dbReference type="Proteomes" id="UP000029628"/>
    </source>
</evidence>
<dbReference type="Proteomes" id="UP000029628">
    <property type="component" value="Unassembled WGS sequence"/>
</dbReference>
<reference evidence="1 2" key="1">
    <citation type="submission" date="2014-07" db="EMBL/GenBank/DDBJ databases">
        <authorList>
            <person name="McCorrison J."/>
            <person name="Sanka R."/>
            <person name="Torralba M."/>
            <person name="Gillis M."/>
            <person name="Haft D.H."/>
            <person name="Methe B."/>
            <person name="Sutton G."/>
            <person name="Nelson K.E."/>
        </authorList>
    </citation>
    <scope>NUCLEOTIDE SEQUENCE [LARGE SCALE GENOMIC DNA]</scope>
    <source>
        <strain evidence="1 2">DNF00314</strain>
    </source>
</reference>
<comment type="caution">
    <text evidence="1">The sequence shown here is derived from an EMBL/GenBank/DDBJ whole genome shotgun (WGS) entry which is preliminary data.</text>
</comment>
<sequence>MGILSVFFLLSAGCSSDNILDSYSFGEQVFHAGQSEITVELPYELGKNKNTTESPDGYPLDSYAGLGEHIAVYIEAKHPTATKILPDPSTITDKSVSVFQSNQGDVSQDTIDLGGVQAHKVTATFIQNNIKYSFLQYVFLDKGVLWNIVYQYQTDDEVGAGISKEIADKIKVTH</sequence>
<keyword evidence="2" id="KW-1185">Reference proteome</keyword>
<dbReference type="eggNOG" id="ENOG502ZPF7">
    <property type="taxonomic scope" value="Bacteria"/>
</dbReference>
<gene>
    <name evidence="1" type="ORF">HMPREF0872_03305</name>
</gene>
<accession>A0A096AM75</accession>
<evidence type="ECO:0000313" key="1">
    <source>
        <dbReference type="EMBL" id="KGF47746.1"/>
    </source>
</evidence>
<dbReference type="AlphaFoldDB" id="A0A096AM75"/>
<name>A0A096AM75_9FIRM</name>
<organism evidence="1 2">
    <name type="scientific">Veillonella montpellierensis DNF00314</name>
    <dbReference type="NCBI Taxonomy" id="1401067"/>
    <lineage>
        <taxon>Bacteria</taxon>
        <taxon>Bacillati</taxon>
        <taxon>Bacillota</taxon>
        <taxon>Negativicutes</taxon>
        <taxon>Veillonellales</taxon>
        <taxon>Veillonellaceae</taxon>
        <taxon>Veillonella</taxon>
    </lineage>
</organism>
<protein>
    <submittedName>
        <fullName evidence="1">Uncharacterized protein</fullName>
    </submittedName>
</protein>
<proteinExistence type="predicted"/>
<dbReference type="EMBL" id="JRNT01000007">
    <property type="protein sequence ID" value="KGF47746.1"/>
    <property type="molecule type" value="Genomic_DNA"/>
</dbReference>